<protein>
    <submittedName>
        <fullName evidence="1">Uncharacterized protein</fullName>
    </submittedName>
</protein>
<evidence type="ECO:0000313" key="2">
    <source>
        <dbReference type="Proteomes" id="UP001162501"/>
    </source>
</evidence>
<accession>A0ACB0DRA8</accession>
<dbReference type="Proteomes" id="UP001162501">
    <property type="component" value="Chromosome 1"/>
</dbReference>
<sequence>MCGKSRGRKGMGQGTCVLTAGPSLSQARLQLLHNRKRGRCSGPSWPTESHGPGALVLQLRACPHLSSPAAWGGFGGNNFLKVKCLCLWEQMNDFQMTEEHSKEPISLYPQVLSICEGKEPESRGDSSEELLA</sequence>
<name>A0ACB0DRA8_RANTA</name>
<gene>
    <name evidence="1" type="ORF">MRATA1EN3_LOCUS1975</name>
</gene>
<proteinExistence type="predicted"/>
<organism evidence="1 2">
    <name type="scientific">Rangifer tarandus platyrhynchus</name>
    <name type="common">Svalbard reindeer</name>
    <dbReference type="NCBI Taxonomy" id="3082113"/>
    <lineage>
        <taxon>Eukaryota</taxon>
        <taxon>Metazoa</taxon>
        <taxon>Chordata</taxon>
        <taxon>Craniata</taxon>
        <taxon>Vertebrata</taxon>
        <taxon>Euteleostomi</taxon>
        <taxon>Mammalia</taxon>
        <taxon>Eutheria</taxon>
        <taxon>Laurasiatheria</taxon>
        <taxon>Artiodactyla</taxon>
        <taxon>Ruminantia</taxon>
        <taxon>Pecora</taxon>
        <taxon>Cervidae</taxon>
        <taxon>Odocoileinae</taxon>
        <taxon>Rangifer</taxon>
    </lineage>
</organism>
<reference evidence="1" key="1">
    <citation type="submission" date="2023-05" db="EMBL/GenBank/DDBJ databases">
        <authorList>
            <consortium name="ELIXIR-Norway"/>
        </authorList>
    </citation>
    <scope>NUCLEOTIDE SEQUENCE</scope>
</reference>
<evidence type="ECO:0000313" key="1">
    <source>
        <dbReference type="EMBL" id="CAI9690762.1"/>
    </source>
</evidence>
<dbReference type="EMBL" id="OX596085">
    <property type="protein sequence ID" value="CAI9690762.1"/>
    <property type="molecule type" value="Genomic_DNA"/>
</dbReference>